<name>A0AA35W9I1_GEOBA</name>
<dbReference type="EMBL" id="CASHTH010000710">
    <property type="protein sequence ID" value="CAI8006715.1"/>
    <property type="molecule type" value="Genomic_DNA"/>
</dbReference>
<comment type="caution">
    <text evidence="1">The sequence shown here is derived from an EMBL/GenBank/DDBJ whole genome shotgun (WGS) entry which is preliminary data.</text>
</comment>
<sequence length="99" mass="11184">MVTWTNRSSDAAVYCLYSESSSWQCTPIYTQTSPLTPGWIELVQSPTVLEDEEEMEQGLFSLLPQGKREMTAFYTSWKSAKTVIQRCPGELVETGRTPP</sequence>
<dbReference type="Gene3D" id="2.140.10.30">
    <property type="entry name" value="Dipeptidylpeptidase IV, N-terminal domain"/>
    <property type="match status" value="1"/>
</dbReference>
<keyword evidence="2" id="KW-1185">Reference proteome</keyword>
<evidence type="ECO:0000313" key="1">
    <source>
        <dbReference type="EMBL" id="CAI8006715.1"/>
    </source>
</evidence>
<gene>
    <name evidence="1" type="ORF">GBAR_LOCUS4861</name>
</gene>
<protein>
    <submittedName>
        <fullName evidence="1">Uncharacterized protein</fullName>
    </submittedName>
</protein>
<organism evidence="1 2">
    <name type="scientific">Geodia barretti</name>
    <name type="common">Barrett's horny sponge</name>
    <dbReference type="NCBI Taxonomy" id="519541"/>
    <lineage>
        <taxon>Eukaryota</taxon>
        <taxon>Metazoa</taxon>
        <taxon>Porifera</taxon>
        <taxon>Demospongiae</taxon>
        <taxon>Heteroscleromorpha</taxon>
        <taxon>Tetractinellida</taxon>
        <taxon>Astrophorina</taxon>
        <taxon>Geodiidae</taxon>
        <taxon>Geodia</taxon>
    </lineage>
</organism>
<dbReference type="Proteomes" id="UP001174909">
    <property type="component" value="Unassembled WGS sequence"/>
</dbReference>
<proteinExistence type="predicted"/>
<evidence type="ECO:0000313" key="2">
    <source>
        <dbReference type="Proteomes" id="UP001174909"/>
    </source>
</evidence>
<dbReference type="AlphaFoldDB" id="A0AA35W9I1"/>
<accession>A0AA35W9I1</accession>
<reference evidence="1" key="1">
    <citation type="submission" date="2023-03" db="EMBL/GenBank/DDBJ databases">
        <authorList>
            <person name="Steffen K."/>
            <person name="Cardenas P."/>
        </authorList>
    </citation>
    <scope>NUCLEOTIDE SEQUENCE</scope>
</reference>